<name>A0A396ILB2_MEDTR</name>
<dbReference type="EMBL" id="PSQE01000003">
    <property type="protein sequence ID" value="RHN65433.1"/>
    <property type="molecule type" value="Genomic_DNA"/>
</dbReference>
<organism evidence="1">
    <name type="scientific">Medicago truncatula</name>
    <name type="common">Barrel medic</name>
    <name type="synonym">Medicago tribuloides</name>
    <dbReference type="NCBI Taxonomy" id="3880"/>
    <lineage>
        <taxon>Eukaryota</taxon>
        <taxon>Viridiplantae</taxon>
        <taxon>Streptophyta</taxon>
        <taxon>Embryophyta</taxon>
        <taxon>Tracheophyta</taxon>
        <taxon>Spermatophyta</taxon>
        <taxon>Magnoliopsida</taxon>
        <taxon>eudicotyledons</taxon>
        <taxon>Gunneridae</taxon>
        <taxon>Pentapetalae</taxon>
        <taxon>rosids</taxon>
        <taxon>fabids</taxon>
        <taxon>Fabales</taxon>
        <taxon>Fabaceae</taxon>
        <taxon>Papilionoideae</taxon>
        <taxon>50 kb inversion clade</taxon>
        <taxon>NPAAA clade</taxon>
        <taxon>Hologalegina</taxon>
        <taxon>IRL clade</taxon>
        <taxon>Trifolieae</taxon>
        <taxon>Medicago</taxon>
    </lineage>
</organism>
<gene>
    <name evidence="1" type="ORF">MtrunA17_Chr3g0079851</name>
</gene>
<comment type="caution">
    <text evidence="1">The sequence shown here is derived from an EMBL/GenBank/DDBJ whole genome shotgun (WGS) entry which is preliminary data.</text>
</comment>
<sequence length="49" mass="5481">MDPKNKGPSMDLCILPTTTGYLKKNYKRLEQGMRGALVVSQKILEGGWN</sequence>
<reference evidence="1" key="1">
    <citation type="journal article" date="2018" name="Nat. Plants">
        <title>Whole-genome landscape of Medicago truncatula symbiotic genes.</title>
        <authorList>
            <person name="Pecrix Y."/>
            <person name="Gamas P."/>
            <person name="Carrere S."/>
        </authorList>
    </citation>
    <scope>NUCLEOTIDE SEQUENCE</scope>
    <source>
        <tissue evidence="1">Leaves</tissue>
    </source>
</reference>
<evidence type="ECO:0000313" key="1">
    <source>
        <dbReference type="EMBL" id="RHN65433.1"/>
    </source>
</evidence>
<dbReference type="Proteomes" id="UP000265566">
    <property type="component" value="Chromosome 3"/>
</dbReference>
<dbReference type="AlphaFoldDB" id="A0A396ILB2"/>
<accession>A0A396ILB2</accession>
<proteinExistence type="predicted"/>
<dbReference type="Gramene" id="rna13271">
    <property type="protein sequence ID" value="RHN65433.1"/>
    <property type="gene ID" value="gene13271"/>
</dbReference>
<protein>
    <submittedName>
        <fullName evidence="1">Uncharacterized protein</fullName>
    </submittedName>
</protein>